<evidence type="ECO:0000256" key="5">
    <source>
        <dbReference type="ARBA" id="ARBA00022989"/>
    </source>
</evidence>
<proteinExistence type="predicted"/>
<dbReference type="Pfam" id="PF16010">
    <property type="entry name" value="CDH-cyt"/>
    <property type="match status" value="1"/>
</dbReference>
<evidence type="ECO:0000256" key="7">
    <source>
        <dbReference type="SAM" id="Phobius"/>
    </source>
</evidence>
<dbReference type="InterPro" id="IPR015920">
    <property type="entry name" value="Cellobiose_DH-like_cyt"/>
</dbReference>
<evidence type="ECO:0000256" key="1">
    <source>
        <dbReference type="ARBA" id="ARBA00004370"/>
    </source>
</evidence>
<dbReference type="Gene3D" id="2.60.40.1210">
    <property type="entry name" value="Cellobiose dehydrogenase, cytochrome domain"/>
    <property type="match status" value="1"/>
</dbReference>
<reference evidence="10" key="1">
    <citation type="journal article" date="2023" name="PhytoFront">
        <title>Draft Genome Resources of Seven Strains of Tilletia horrida, Causal Agent of Kernel Smut of Rice.</title>
        <authorList>
            <person name="Khanal S."/>
            <person name="Antony Babu S."/>
            <person name="Zhou X.G."/>
        </authorList>
    </citation>
    <scope>NUCLEOTIDE SEQUENCE</scope>
    <source>
        <strain evidence="10">TX6</strain>
    </source>
</reference>
<gene>
    <name evidence="10" type="ORF">OC846_000354</name>
</gene>
<dbReference type="SMART" id="SM00665">
    <property type="entry name" value="B561"/>
    <property type="match status" value="1"/>
</dbReference>
<dbReference type="Pfam" id="PF03188">
    <property type="entry name" value="Cytochrom_B561"/>
    <property type="match status" value="1"/>
</dbReference>
<evidence type="ECO:0000256" key="4">
    <source>
        <dbReference type="ARBA" id="ARBA00022982"/>
    </source>
</evidence>
<evidence type="ECO:0000259" key="9">
    <source>
        <dbReference type="PROSITE" id="PS50939"/>
    </source>
</evidence>
<keyword evidence="11" id="KW-1185">Reference proteome</keyword>
<dbReference type="EMBL" id="JAPDMZ010000004">
    <property type="protein sequence ID" value="KAK0557566.1"/>
    <property type="molecule type" value="Genomic_DNA"/>
</dbReference>
<dbReference type="GO" id="GO:0016020">
    <property type="term" value="C:membrane"/>
    <property type="evidence" value="ECO:0007669"/>
    <property type="project" value="UniProtKB-SubCell"/>
</dbReference>
<organism evidence="10 11">
    <name type="scientific">Tilletia horrida</name>
    <dbReference type="NCBI Taxonomy" id="155126"/>
    <lineage>
        <taxon>Eukaryota</taxon>
        <taxon>Fungi</taxon>
        <taxon>Dikarya</taxon>
        <taxon>Basidiomycota</taxon>
        <taxon>Ustilaginomycotina</taxon>
        <taxon>Exobasidiomycetes</taxon>
        <taxon>Tilletiales</taxon>
        <taxon>Tilletiaceae</taxon>
        <taxon>Tilletia</taxon>
    </lineage>
</organism>
<comment type="subcellular location">
    <subcellularLocation>
        <location evidence="1">Membrane</location>
    </subcellularLocation>
</comment>
<evidence type="ECO:0000313" key="10">
    <source>
        <dbReference type="EMBL" id="KAK0557566.1"/>
    </source>
</evidence>
<evidence type="ECO:0000313" key="11">
    <source>
        <dbReference type="Proteomes" id="UP001176517"/>
    </source>
</evidence>
<feature type="signal peptide" evidence="8">
    <location>
        <begin position="1"/>
        <end position="21"/>
    </location>
</feature>
<keyword evidence="4" id="KW-0249">Electron transport</keyword>
<keyword evidence="5 7" id="KW-1133">Transmembrane helix</keyword>
<keyword evidence="2" id="KW-0813">Transport</keyword>
<dbReference type="AlphaFoldDB" id="A0AAN6GUK0"/>
<evidence type="ECO:0000256" key="8">
    <source>
        <dbReference type="SAM" id="SignalP"/>
    </source>
</evidence>
<feature type="transmembrane region" description="Helical" evidence="7">
    <location>
        <begin position="246"/>
        <end position="266"/>
    </location>
</feature>
<dbReference type="PANTHER" id="PTHR47797">
    <property type="entry name" value="DEHYDROGENASE, PUTATIVE (AFU_ORTHOLOGUE AFUA_8G05805)-RELATED"/>
    <property type="match status" value="1"/>
</dbReference>
<keyword evidence="8" id="KW-0732">Signal</keyword>
<name>A0AAN6GUK0_9BASI</name>
<evidence type="ECO:0000256" key="2">
    <source>
        <dbReference type="ARBA" id="ARBA00022448"/>
    </source>
</evidence>
<feature type="transmembrane region" description="Helical" evidence="7">
    <location>
        <begin position="310"/>
        <end position="329"/>
    </location>
</feature>
<dbReference type="CDD" id="cd09630">
    <property type="entry name" value="CDH_like_cytochrome"/>
    <property type="match status" value="1"/>
</dbReference>
<accession>A0AAN6GUK0</accession>
<dbReference type="PANTHER" id="PTHR47797:SF3">
    <property type="entry name" value="CYTOCHROME B561 DOMAIN-CONTAINING PROTEIN"/>
    <property type="match status" value="1"/>
</dbReference>
<keyword evidence="3 7" id="KW-0812">Transmembrane</keyword>
<protein>
    <recommendedName>
        <fullName evidence="9">Cytochrome b561 domain-containing protein</fullName>
    </recommendedName>
</protein>
<feature type="transmembrane region" description="Helical" evidence="7">
    <location>
        <begin position="349"/>
        <end position="369"/>
    </location>
</feature>
<feature type="transmembrane region" description="Helical" evidence="7">
    <location>
        <begin position="208"/>
        <end position="234"/>
    </location>
</feature>
<sequence>MKASFFLGLLALGALFIAVHGARFGDQVCRGSLCVSAVYDDQASSVEYVASFAGAVGWIGVGQGSRMAGANMMVGVGWPTSDGQVVLSQRTASGHVPPATDQLTAQAFQPDMASSTTNASITSLVWTFPVAADFATAQTRHIWAYSSISPDSDDPSASIPMHDRDGIFALDLTKALGGENSDPTVSSNASSTASAPIRDLSNNIVRLLFAHMIVMSVAWMGFVAAGILIGRFRYFYADSWLKIHRAVQLFGLVLIVIGFALGWQAVESQGATHFAASHNLYGLVMFILVIIQACWGQIGRLIYRAKGIRLQNYGHILLGVVLFFGMSLHQIRLGFQTWAWQAPTWVPDIFFPVWFAVILLAFLGGLVLLPKERRRAAEKAQLEEEKTEQI</sequence>
<dbReference type="SUPFAM" id="SSF49344">
    <property type="entry name" value="CBD9-like"/>
    <property type="match status" value="1"/>
</dbReference>
<dbReference type="PROSITE" id="PS50939">
    <property type="entry name" value="CYTOCHROME_B561"/>
    <property type="match status" value="1"/>
</dbReference>
<evidence type="ECO:0000256" key="6">
    <source>
        <dbReference type="ARBA" id="ARBA00023136"/>
    </source>
</evidence>
<dbReference type="Proteomes" id="UP001176517">
    <property type="component" value="Unassembled WGS sequence"/>
</dbReference>
<feature type="domain" description="Cytochrome b561" evidence="9">
    <location>
        <begin position="172"/>
        <end position="372"/>
    </location>
</feature>
<keyword evidence="6 7" id="KW-0472">Membrane</keyword>
<dbReference type="CDD" id="cd08760">
    <property type="entry name" value="Cyt_b561_FRRS1_like"/>
    <property type="match status" value="1"/>
</dbReference>
<comment type="caution">
    <text evidence="10">The sequence shown here is derived from an EMBL/GenBank/DDBJ whole genome shotgun (WGS) entry which is preliminary data.</text>
</comment>
<dbReference type="Gene3D" id="1.20.120.1770">
    <property type="match status" value="1"/>
</dbReference>
<feature type="chain" id="PRO_5043038191" description="Cytochrome b561 domain-containing protein" evidence="8">
    <location>
        <begin position="22"/>
        <end position="390"/>
    </location>
</feature>
<dbReference type="InterPro" id="IPR006593">
    <property type="entry name" value="Cyt_b561/ferric_Rdtase_TM"/>
</dbReference>
<feature type="transmembrane region" description="Helical" evidence="7">
    <location>
        <begin position="278"/>
        <end position="298"/>
    </location>
</feature>
<evidence type="ECO:0000256" key="3">
    <source>
        <dbReference type="ARBA" id="ARBA00022692"/>
    </source>
</evidence>